<proteinExistence type="predicted"/>
<gene>
    <name evidence="1" type="ORF">EGYM00163_LOCUS17830</name>
</gene>
<accession>A0A7S4FPY1</accession>
<name>A0A7S4FPY1_9EUGL</name>
<dbReference type="EMBL" id="HBJA01050299">
    <property type="protein sequence ID" value="CAE0806702.1"/>
    <property type="molecule type" value="Transcribed_RNA"/>
</dbReference>
<sequence>MAYLQGDNNKHFGTTIIKSDVPVIVYAAWDSRSDFRPDGFIKTSDMMELWDTQRNVPIEVWYREYPAGDVRITISGESEGREAGAANFFVERLCAPANFGKDHCEHVPSDAANDFVIGSPASWFTNNNDIRSGAQHQTSRFHQNVAVTAEAYRLRFEWQYNLGYCSQLNKGQGKSPSFKLLIGGAVQWQWQVDLSAGGEYPHDTRCGGAPQAYSPVQLVEVDLLGVTGDKLTWEIVSNDRNMHVNFVHMELCSRGGVRGYTRTETAHVGAGGCTYPYVDGVWPAEVQAISDPPTCAAKCSEMYNCGGFNINGGKCQLCVDRDVKANVNGITAYLKSGYAHNYPDVIQVQSAFSRVNGLFQMVGHKHGFPRYTGPNGATLSFERQAVNSDWAAAHWLQSDVWTILEGGHHRFALRSPGGSKPPTQSGWEARTDVGAQLPIDLWTPVAQDYTFLFNACPRGSGIPYNNAVNGGAVTRAVCEAKCNADPACRVIEMAGCSAGGCVGQCMLYRGSEGGEIRNGGCTTDGSMKSFLKPTSISKFARYGSAHVGKNGCAYPGGSWSADLQAIGDPAQCALRCLARSDCGGFNINHGKCQLCTTSDIKPLVNNNNLRAYVRTGQEVHTGAFEYLWADCPRGDAAATATKISDSLTRAQCMALCEASPSCNGMEVTGCLGNPADCGGQCYHFSGVSDGSLRDGNCGHGGDSNALWKLPAYTFLFTGCPRGVGAATWKQIGSSLTKADCMRRCDADIHCNAIEILGCRDNPQCLGDCYHFYGTSDGAIHNECTNDLAQYPGSAYRKLQGGSRCQWSLQAGKACGNTIGPLGKLTETQCAVAIVKNPQCDSNIMAWEPSTQTCRCVPKGGVCGASDNANWNLYTRRCGDTILMETFGSGFCRFDNYQVQNIGHFTEQQCKDKCKVMPTCIASDISSLSGNTWKCQLYTGSGTNFRLQSGDAKCFKKRFSSMTALGNKGSGRCVVSGGAQIGWISNDATDDYCTQSCDASIDCVAAETRPGGSGQQQCHLWRGAATSVTSTSQQGTTCWKKERNCIKAGTIVSKYQRGKCCQSFQQKGMRWVCT</sequence>
<evidence type="ECO:0000313" key="1">
    <source>
        <dbReference type="EMBL" id="CAE0806702.1"/>
    </source>
</evidence>
<organism evidence="1">
    <name type="scientific">Eutreptiella gymnastica</name>
    <dbReference type="NCBI Taxonomy" id="73025"/>
    <lineage>
        <taxon>Eukaryota</taxon>
        <taxon>Discoba</taxon>
        <taxon>Euglenozoa</taxon>
        <taxon>Euglenida</taxon>
        <taxon>Spirocuta</taxon>
        <taxon>Euglenophyceae</taxon>
        <taxon>Eutreptiales</taxon>
        <taxon>Eutreptiaceae</taxon>
        <taxon>Eutreptiella</taxon>
    </lineage>
</organism>
<dbReference type="AlphaFoldDB" id="A0A7S4FPY1"/>
<reference evidence="1" key="1">
    <citation type="submission" date="2021-01" db="EMBL/GenBank/DDBJ databases">
        <authorList>
            <person name="Corre E."/>
            <person name="Pelletier E."/>
            <person name="Niang G."/>
            <person name="Scheremetjew M."/>
            <person name="Finn R."/>
            <person name="Kale V."/>
            <person name="Holt S."/>
            <person name="Cochrane G."/>
            <person name="Meng A."/>
            <person name="Brown T."/>
            <person name="Cohen L."/>
        </authorList>
    </citation>
    <scope>NUCLEOTIDE SEQUENCE</scope>
    <source>
        <strain evidence="1">CCMP1594</strain>
    </source>
</reference>
<protein>
    <submittedName>
        <fullName evidence="1">Uncharacterized protein</fullName>
    </submittedName>
</protein>